<dbReference type="Gene3D" id="3.40.190.10">
    <property type="entry name" value="Periplasmic binding protein-like II"/>
    <property type="match status" value="2"/>
</dbReference>
<keyword evidence="5 9" id="KW-0472">Membrane</keyword>
<dbReference type="Pfam" id="PF13416">
    <property type="entry name" value="SBP_bac_8"/>
    <property type="match status" value="1"/>
</dbReference>
<dbReference type="Proteomes" id="UP001211065">
    <property type="component" value="Unassembled WGS sequence"/>
</dbReference>
<evidence type="ECO:0000256" key="8">
    <source>
        <dbReference type="ARBA" id="ARBA00023224"/>
    </source>
</evidence>
<keyword evidence="2 9" id="KW-0812">Transmembrane</keyword>
<accession>A0AAD5U2N6</accession>
<evidence type="ECO:0000256" key="7">
    <source>
        <dbReference type="ARBA" id="ARBA00023180"/>
    </source>
</evidence>
<evidence type="ECO:0000256" key="9">
    <source>
        <dbReference type="SAM" id="Phobius"/>
    </source>
</evidence>
<evidence type="ECO:0000256" key="2">
    <source>
        <dbReference type="ARBA" id="ARBA00022692"/>
    </source>
</evidence>
<reference evidence="11" key="1">
    <citation type="submission" date="2020-05" db="EMBL/GenBank/DDBJ databases">
        <title>Phylogenomic resolution of chytrid fungi.</title>
        <authorList>
            <person name="Stajich J.E."/>
            <person name="Amses K."/>
            <person name="Simmons R."/>
            <person name="Seto K."/>
            <person name="Myers J."/>
            <person name="Bonds A."/>
            <person name="Quandt C.A."/>
            <person name="Barry K."/>
            <person name="Liu P."/>
            <person name="Grigoriev I."/>
            <person name="Longcore J.E."/>
            <person name="James T.Y."/>
        </authorList>
    </citation>
    <scope>NUCLEOTIDE SEQUENCE</scope>
    <source>
        <strain evidence="11">JEL0476</strain>
    </source>
</reference>
<evidence type="ECO:0000259" key="10">
    <source>
        <dbReference type="PROSITE" id="PS50259"/>
    </source>
</evidence>
<protein>
    <recommendedName>
        <fullName evidence="10">G-protein coupled receptors family 3 profile domain-containing protein</fullName>
    </recommendedName>
</protein>
<comment type="subcellular location">
    <subcellularLocation>
        <location evidence="1">Membrane</location>
        <topology evidence="1">Multi-pass membrane protein</topology>
    </subcellularLocation>
</comment>
<name>A0AAD5U2N6_9FUNG</name>
<evidence type="ECO:0000256" key="4">
    <source>
        <dbReference type="ARBA" id="ARBA00023040"/>
    </source>
</evidence>
<dbReference type="EMBL" id="JADGJW010000172">
    <property type="protein sequence ID" value="KAJ3222515.1"/>
    <property type="molecule type" value="Genomic_DNA"/>
</dbReference>
<keyword evidence="8" id="KW-0807">Transducer</keyword>
<dbReference type="AlphaFoldDB" id="A0AAD5U2N6"/>
<evidence type="ECO:0000256" key="6">
    <source>
        <dbReference type="ARBA" id="ARBA00023170"/>
    </source>
</evidence>
<keyword evidence="7" id="KW-0325">Glycoprotein</keyword>
<keyword evidence="4" id="KW-0297">G-protein coupled receptor</keyword>
<proteinExistence type="predicted"/>
<dbReference type="GO" id="GO:0038039">
    <property type="term" value="C:G protein-coupled receptor heterodimeric complex"/>
    <property type="evidence" value="ECO:0007669"/>
    <property type="project" value="TreeGrafter"/>
</dbReference>
<dbReference type="Pfam" id="PF00003">
    <property type="entry name" value="7tm_3"/>
    <property type="match status" value="1"/>
</dbReference>
<keyword evidence="12" id="KW-1185">Reference proteome</keyword>
<organism evidence="11 12">
    <name type="scientific">Clydaea vesicula</name>
    <dbReference type="NCBI Taxonomy" id="447962"/>
    <lineage>
        <taxon>Eukaryota</taxon>
        <taxon>Fungi</taxon>
        <taxon>Fungi incertae sedis</taxon>
        <taxon>Chytridiomycota</taxon>
        <taxon>Chytridiomycota incertae sedis</taxon>
        <taxon>Chytridiomycetes</taxon>
        <taxon>Lobulomycetales</taxon>
        <taxon>Lobulomycetaceae</taxon>
        <taxon>Clydaea</taxon>
    </lineage>
</organism>
<dbReference type="CDD" id="cd15047">
    <property type="entry name" value="7tmC_GABA-B-like"/>
    <property type="match status" value="1"/>
</dbReference>
<evidence type="ECO:0000256" key="5">
    <source>
        <dbReference type="ARBA" id="ARBA00023136"/>
    </source>
</evidence>
<evidence type="ECO:0000313" key="11">
    <source>
        <dbReference type="EMBL" id="KAJ3222515.1"/>
    </source>
</evidence>
<evidence type="ECO:0000256" key="3">
    <source>
        <dbReference type="ARBA" id="ARBA00022989"/>
    </source>
</evidence>
<dbReference type="GO" id="GO:0004965">
    <property type="term" value="F:G protein-coupled GABA receptor activity"/>
    <property type="evidence" value="ECO:0007669"/>
    <property type="project" value="InterPro"/>
</dbReference>
<feature type="transmembrane region" description="Helical" evidence="9">
    <location>
        <begin position="553"/>
        <end position="574"/>
    </location>
</feature>
<dbReference type="InterPro" id="IPR000337">
    <property type="entry name" value="GPCR_3"/>
</dbReference>
<dbReference type="PRINTS" id="PR00248">
    <property type="entry name" value="GPCRMGR"/>
</dbReference>
<dbReference type="InterPro" id="IPR002455">
    <property type="entry name" value="GPCR3_GABA-B"/>
</dbReference>
<dbReference type="PANTHER" id="PTHR10519:SF20">
    <property type="entry name" value="G-PROTEIN COUPLED RECEPTOR 156-RELATED"/>
    <property type="match status" value="1"/>
</dbReference>
<feature type="transmembrane region" description="Helical" evidence="9">
    <location>
        <begin position="601"/>
        <end position="623"/>
    </location>
</feature>
<feature type="transmembrane region" description="Helical" evidence="9">
    <location>
        <begin position="479"/>
        <end position="501"/>
    </location>
</feature>
<dbReference type="SUPFAM" id="SSF53850">
    <property type="entry name" value="Periplasmic binding protein-like II"/>
    <property type="match status" value="1"/>
</dbReference>
<evidence type="ECO:0000256" key="1">
    <source>
        <dbReference type="ARBA" id="ARBA00004141"/>
    </source>
</evidence>
<feature type="domain" description="G-protein coupled receptors family 3 profile" evidence="10">
    <location>
        <begin position="444"/>
        <end position="650"/>
    </location>
</feature>
<dbReference type="InterPro" id="IPR017978">
    <property type="entry name" value="GPCR_3_C"/>
</dbReference>
<dbReference type="PROSITE" id="PS50259">
    <property type="entry name" value="G_PROTEIN_RECEP_F3_4"/>
    <property type="match status" value="1"/>
</dbReference>
<gene>
    <name evidence="11" type="ORF">HK099_002223</name>
</gene>
<feature type="transmembrane region" description="Helical" evidence="9">
    <location>
        <begin position="444"/>
        <end position="467"/>
    </location>
</feature>
<dbReference type="GO" id="GO:0007214">
    <property type="term" value="P:gamma-aminobutyric acid signaling pathway"/>
    <property type="evidence" value="ECO:0007669"/>
    <property type="project" value="TreeGrafter"/>
</dbReference>
<sequence length="761" mass="86001">MISVMIDQYVTILAIPMNPNNISQEEEGWSDTKKRIKEKYDITLLIDWVNTLETTDYAGLLGTLLSHNDSKHDIYQVKNYSCSPINVVWPGVYEEYFVDLNEFISKDVKEQHIEQIFDADTVNGRHIAMPFFADYGLLYYRTDLLEKYGYHSPPETWEEMEEMMKTILKGERQTNPNMYGYAGQYKAYEGLTCNFMEWIHSARAGNVIEADGSVSIGNNEKAVEMLERMKSWIYQPKEYTPMSGLLYEESAALKLWLKGETIFMRNWPYAISLTDKDENFPTYTSNQVTTKAYNIARLPGVEKGNSASTLGGWHLGVTKQTKNLTATWLVMQELTSESFQRDRARVSTLLPTIKSLYKDPVVCQAIPKCDIFDTLQVIARPAAQTAPDYLIASRTLFTWVNNILSGYYEVKNGLNLLDIELRKSLGIYKVDLGPEFFVDFTDPLGMFFTITAIFFSAVCLIFFFIIFKNRKLKTVNHSSPTFMLLMVVGNIVGFLSILPYIGKPTNTSCLLSVWMVVLSYSIAISSMLVKNYRVFRIFRNKLAGALKLDDVALLKKCAAIISVNIFLLIIWSAFDAPKPHLLPLSNSQYWTCASTSSSFNIGINIALFIYNGFLLGVGVYLAYHTRGIPGAFNESKMIGFSIYTMILLYVILYGSGNSSNTTKSTGSNKTTMIKSKLGTNTSVDELDVENGSLAKAFTKAEEKNPTKGEAFFVKSMVVSDVDKGEGQFVLEATMNGVFYQFQFSTNDKKQTLKSNFEVFCT</sequence>
<keyword evidence="3 9" id="KW-1133">Transmembrane helix</keyword>
<comment type="caution">
    <text evidence="11">The sequence shown here is derived from an EMBL/GenBank/DDBJ whole genome shotgun (WGS) entry which is preliminary data.</text>
</comment>
<dbReference type="PANTHER" id="PTHR10519">
    <property type="entry name" value="GABA-B RECEPTOR"/>
    <property type="match status" value="1"/>
</dbReference>
<keyword evidence="6" id="KW-0675">Receptor</keyword>
<evidence type="ECO:0000313" key="12">
    <source>
        <dbReference type="Proteomes" id="UP001211065"/>
    </source>
</evidence>
<feature type="transmembrane region" description="Helical" evidence="9">
    <location>
        <begin position="513"/>
        <end position="532"/>
    </location>
</feature>
<dbReference type="InterPro" id="IPR006059">
    <property type="entry name" value="SBP"/>
</dbReference>
<feature type="transmembrane region" description="Helical" evidence="9">
    <location>
        <begin position="635"/>
        <end position="654"/>
    </location>
</feature>